<proteinExistence type="predicted"/>
<gene>
    <name evidence="1" type="ORF">OCOJLMKI_5172</name>
</gene>
<name>A0ABQ4S615_9HYPH</name>
<reference evidence="1" key="2">
    <citation type="submission" date="2021-08" db="EMBL/GenBank/DDBJ databases">
        <authorList>
            <person name="Tani A."/>
            <person name="Ola A."/>
            <person name="Ogura Y."/>
            <person name="Katsura K."/>
            <person name="Hayashi T."/>
        </authorList>
    </citation>
    <scope>NUCLEOTIDE SEQUENCE</scope>
    <source>
        <strain evidence="1">DSM 19015</strain>
    </source>
</reference>
<comment type="caution">
    <text evidence="1">The sequence shown here is derived from an EMBL/GenBank/DDBJ whole genome shotgun (WGS) entry which is preliminary data.</text>
</comment>
<evidence type="ECO:0000313" key="2">
    <source>
        <dbReference type="Proteomes" id="UP001055125"/>
    </source>
</evidence>
<reference evidence="1" key="1">
    <citation type="journal article" date="2021" name="Front. Microbiol.">
        <title>Comprehensive Comparative Genomics and Phenotyping of Methylobacterium Species.</title>
        <authorList>
            <person name="Alessa O."/>
            <person name="Ogura Y."/>
            <person name="Fujitani Y."/>
            <person name="Takami H."/>
            <person name="Hayashi T."/>
            <person name="Sahin N."/>
            <person name="Tani A."/>
        </authorList>
    </citation>
    <scope>NUCLEOTIDE SEQUENCE</scope>
    <source>
        <strain evidence="1">DSM 19015</strain>
    </source>
</reference>
<organism evidence="1 2">
    <name type="scientific">Methylobacterium iners</name>
    <dbReference type="NCBI Taxonomy" id="418707"/>
    <lineage>
        <taxon>Bacteria</taxon>
        <taxon>Pseudomonadati</taxon>
        <taxon>Pseudomonadota</taxon>
        <taxon>Alphaproteobacteria</taxon>
        <taxon>Hyphomicrobiales</taxon>
        <taxon>Methylobacteriaceae</taxon>
        <taxon>Methylobacterium</taxon>
    </lineage>
</organism>
<dbReference type="EMBL" id="BPQP01000129">
    <property type="protein sequence ID" value="GJD97933.1"/>
    <property type="molecule type" value="Genomic_DNA"/>
</dbReference>
<protein>
    <submittedName>
        <fullName evidence="1">Uncharacterized protein</fullName>
    </submittedName>
</protein>
<evidence type="ECO:0000313" key="1">
    <source>
        <dbReference type="EMBL" id="GJD97933.1"/>
    </source>
</evidence>
<dbReference type="Proteomes" id="UP001055125">
    <property type="component" value="Unassembled WGS sequence"/>
</dbReference>
<keyword evidence="2" id="KW-1185">Reference proteome</keyword>
<sequence length="31" mass="3175">MAVKVVMSDLRAGLYDCGSRAETAGRGSASD</sequence>
<accession>A0ABQ4S615</accession>